<dbReference type="PROSITE" id="PS50893">
    <property type="entry name" value="ABC_TRANSPORTER_2"/>
    <property type="match status" value="1"/>
</dbReference>
<feature type="transmembrane region" description="Helical" evidence="7">
    <location>
        <begin position="26"/>
        <end position="47"/>
    </location>
</feature>
<keyword evidence="4 10" id="KW-0067">ATP-binding</keyword>
<reference evidence="10" key="2">
    <citation type="journal article" date="2021" name="PeerJ">
        <title>Extensive microbial diversity within the chicken gut microbiome revealed by metagenomics and culture.</title>
        <authorList>
            <person name="Gilroy R."/>
            <person name="Ravi A."/>
            <person name="Getino M."/>
            <person name="Pursley I."/>
            <person name="Horton D.L."/>
            <person name="Alikhan N.F."/>
            <person name="Baker D."/>
            <person name="Gharbi K."/>
            <person name="Hall N."/>
            <person name="Watson M."/>
            <person name="Adriaenssens E.M."/>
            <person name="Foster-Nyarko E."/>
            <person name="Jarju S."/>
            <person name="Secka A."/>
            <person name="Antonio M."/>
            <person name="Oren A."/>
            <person name="Chaudhuri R.R."/>
            <person name="La Ragione R."/>
            <person name="Hildebrand F."/>
            <person name="Pallen M.J."/>
        </authorList>
    </citation>
    <scope>NUCLEOTIDE SEQUENCE</scope>
    <source>
        <strain evidence="10">14508</strain>
    </source>
</reference>
<evidence type="ECO:0000256" key="2">
    <source>
        <dbReference type="ARBA" id="ARBA00022692"/>
    </source>
</evidence>
<feature type="transmembrane region" description="Helical" evidence="7">
    <location>
        <begin position="175"/>
        <end position="191"/>
    </location>
</feature>
<dbReference type="InterPro" id="IPR003439">
    <property type="entry name" value="ABC_transporter-like_ATP-bd"/>
</dbReference>
<dbReference type="CDD" id="cd03228">
    <property type="entry name" value="ABCC_MRP_Like"/>
    <property type="match status" value="1"/>
</dbReference>
<feature type="transmembrane region" description="Helical" evidence="7">
    <location>
        <begin position="293"/>
        <end position="318"/>
    </location>
</feature>
<organism evidence="10 11">
    <name type="scientific">Candidatus Caccosoma faecigallinarum</name>
    <dbReference type="NCBI Taxonomy" id="2840720"/>
    <lineage>
        <taxon>Bacteria</taxon>
        <taxon>Bacillati</taxon>
        <taxon>Bacillota</taxon>
        <taxon>Bacillota incertae sedis</taxon>
        <taxon>Candidatus Caccosoma</taxon>
    </lineage>
</organism>
<gene>
    <name evidence="10" type="ORF">IAD04_04535</name>
</gene>
<dbReference type="GO" id="GO:0005886">
    <property type="term" value="C:plasma membrane"/>
    <property type="evidence" value="ECO:0007669"/>
    <property type="project" value="UniProtKB-SubCell"/>
</dbReference>
<dbReference type="Proteomes" id="UP000886893">
    <property type="component" value="Unassembled WGS sequence"/>
</dbReference>
<dbReference type="SUPFAM" id="SSF90123">
    <property type="entry name" value="ABC transporter transmembrane region"/>
    <property type="match status" value="1"/>
</dbReference>
<dbReference type="Gene3D" id="1.20.1560.10">
    <property type="entry name" value="ABC transporter type 1, transmembrane domain"/>
    <property type="match status" value="1"/>
</dbReference>
<keyword evidence="5 7" id="KW-1133">Transmembrane helix</keyword>
<dbReference type="AlphaFoldDB" id="A0A9D1K9U9"/>
<dbReference type="InterPro" id="IPR011527">
    <property type="entry name" value="ABC1_TM_dom"/>
</dbReference>
<evidence type="ECO:0000256" key="6">
    <source>
        <dbReference type="ARBA" id="ARBA00023136"/>
    </source>
</evidence>
<keyword evidence="2 7" id="KW-0812">Transmembrane</keyword>
<dbReference type="InterPro" id="IPR017871">
    <property type="entry name" value="ABC_transporter-like_CS"/>
</dbReference>
<dbReference type="GO" id="GO:0016887">
    <property type="term" value="F:ATP hydrolysis activity"/>
    <property type="evidence" value="ECO:0007669"/>
    <property type="project" value="InterPro"/>
</dbReference>
<dbReference type="PROSITE" id="PS50929">
    <property type="entry name" value="ABC_TM1F"/>
    <property type="match status" value="1"/>
</dbReference>
<dbReference type="Gene3D" id="3.40.50.300">
    <property type="entry name" value="P-loop containing nucleotide triphosphate hydrolases"/>
    <property type="match status" value="1"/>
</dbReference>
<dbReference type="PANTHER" id="PTHR43394">
    <property type="entry name" value="ATP-DEPENDENT PERMEASE MDL1, MITOCHONDRIAL"/>
    <property type="match status" value="1"/>
</dbReference>
<dbReference type="SMART" id="SM00382">
    <property type="entry name" value="AAA"/>
    <property type="match status" value="1"/>
</dbReference>
<evidence type="ECO:0000256" key="3">
    <source>
        <dbReference type="ARBA" id="ARBA00022741"/>
    </source>
</evidence>
<dbReference type="Pfam" id="PF00005">
    <property type="entry name" value="ABC_tran"/>
    <property type="match status" value="1"/>
</dbReference>
<dbReference type="InterPro" id="IPR039421">
    <property type="entry name" value="Type_1_exporter"/>
</dbReference>
<dbReference type="InterPro" id="IPR036640">
    <property type="entry name" value="ABC1_TM_sf"/>
</dbReference>
<evidence type="ECO:0000313" key="10">
    <source>
        <dbReference type="EMBL" id="HIT17622.1"/>
    </source>
</evidence>
<evidence type="ECO:0000313" key="11">
    <source>
        <dbReference type="Proteomes" id="UP000886893"/>
    </source>
</evidence>
<evidence type="ECO:0000256" key="1">
    <source>
        <dbReference type="ARBA" id="ARBA00004651"/>
    </source>
</evidence>
<protein>
    <submittedName>
        <fullName evidence="10">ABC transporter ATP-binding protein</fullName>
    </submittedName>
</protein>
<feature type="domain" description="ABC transmembrane type-1" evidence="9">
    <location>
        <begin position="141"/>
        <end position="322"/>
    </location>
</feature>
<feature type="transmembrane region" description="Helical" evidence="7">
    <location>
        <begin position="269"/>
        <end position="287"/>
    </location>
</feature>
<feature type="transmembrane region" description="Helical" evidence="7">
    <location>
        <begin position="67"/>
        <end position="93"/>
    </location>
</feature>
<feature type="domain" description="ABC transporter" evidence="8">
    <location>
        <begin position="355"/>
        <end position="593"/>
    </location>
</feature>
<dbReference type="GO" id="GO:0005524">
    <property type="term" value="F:ATP binding"/>
    <property type="evidence" value="ECO:0007669"/>
    <property type="project" value="UniProtKB-KW"/>
</dbReference>
<dbReference type="InterPro" id="IPR027417">
    <property type="entry name" value="P-loop_NTPase"/>
</dbReference>
<dbReference type="InterPro" id="IPR003593">
    <property type="entry name" value="AAA+_ATPase"/>
</dbReference>
<accession>A0A9D1K9U9</accession>
<keyword evidence="6 7" id="KW-0472">Membrane</keyword>
<dbReference type="EMBL" id="DVKI01000139">
    <property type="protein sequence ID" value="HIT17622.1"/>
    <property type="molecule type" value="Genomic_DNA"/>
</dbReference>
<proteinExistence type="predicted"/>
<dbReference type="PANTHER" id="PTHR43394:SF1">
    <property type="entry name" value="ATP-BINDING CASSETTE SUB-FAMILY B MEMBER 10, MITOCHONDRIAL"/>
    <property type="match status" value="1"/>
</dbReference>
<dbReference type="GO" id="GO:0015421">
    <property type="term" value="F:ABC-type oligopeptide transporter activity"/>
    <property type="evidence" value="ECO:0007669"/>
    <property type="project" value="TreeGrafter"/>
</dbReference>
<evidence type="ECO:0000256" key="4">
    <source>
        <dbReference type="ARBA" id="ARBA00022840"/>
    </source>
</evidence>
<dbReference type="PROSITE" id="PS00211">
    <property type="entry name" value="ABC_TRANSPORTER_1"/>
    <property type="match status" value="1"/>
</dbReference>
<evidence type="ECO:0000256" key="7">
    <source>
        <dbReference type="SAM" id="Phobius"/>
    </source>
</evidence>
<comment type="subcellular location">
    <subcellularLocation>
        <location evidence="1">Cell membrane</location>
        <topology evidence="1">Multi-pass membrane protein</topology>
    </subcellularLocation>
</comment>
<comment type="caution">
    <text evidence="10">The sequence shown here is derived from an EMBL/GenBank/DDBJ whole genome shotgun (WGS) entry which is preliminary data.</text>
</comment>
<feature type="transmembrane region" description="Helical" evidence="7">
    <location>
        <begin position="149"/>
        <end position="169"/>
    </location>
</feature>
<sequence length="616" mass="72063">MKKSNDSTLSIIGYFFKIAFQYRPSYVFLLLFQILLQAISPFSKIIFPTLIIEELTKVPLNQVNLSNLTWILVLFLAVEFIIPFLMNLNWMFLLHNENMLNKYWKKLMGDKMMQMRFYHLENPDVLDQISKAQDGLLGYGNNLGGFQALINNIISILSNFLSVIGIIYIIAQINIWLIFILIGIVGLRLWNQSQIKKLNIQQWEERKRMNRENEYYSSLLTDFKYGKDIRLYACKDLLITKNKEYIEDTYQYQIKINQKFKKLTIIDNLFNMINQLLTYGYVAYYFIQSYISIAQYSLYVTSINTFISSSYSIFNSFLNIRQNTKMMSEFKKFMEIDATYQEGNVKINPNDPIVLEFKDVSFAYPNTTEYVLRHINYRMEGQKKISIVGENGAGKSTFIKLLMRLYDPTEGEILLNGINIKEIPIQDYYALFSVVFQDYQLIGFNLGEQITSSDTFDEEKVLQILSEVQFNHKMENLQKGLATSMLKYFDDQGIELSGGESQKIAIARALFKDGKILILDEPTSALDPLAEYEIYSQFHKMTQGKLTFYISHRLSSCRFCDEIMVLEHGEIVQLGHHDKLILDEKGKYFEMFKAQAKYYQDDQVKHLLKGTKFFAK</sequence>
<reference evidence="10" key="1">
    <citation type="submission" date="2020-10" db="EMBL/GenBank/DDBJ databases">
        <authorList>
            <person name="Gilroy R."/>
        </authorList>
    </citation>
    <scope>NUCLEOTIDE SEQUENCE</scope>
    <source>
        <strain evidence="10">14508</strain>
    </source>
</reference>
<evidence type="ECO:0000256" key="5">
    <source>
        <dbReference type="ARBA" id="ARBA00022989"/>
    </source>
</evidence>
<name>A0A9D1K9U9_9FIRM</name>
<keyword evidence="3" id="KW-0547">Nucleotide-binding</keyword>
<evidence type="ECO:0000259" key="8">
    <source>
        <dbReference type="PROSITE" id="PS50893"/>
    </source>
</evidence>
<dbReference type="SUPFAM" id="SSF52540">
    <property type="entry name" value="P-loop containing nucleoside triphosphate hydrolases"/>
    <property type="match status" value="1"/>
</dbReference>
<evidence type="ECO:0000259" key="9">
    <source>
        <dbReference type="PROSITE" id="PS50929"/>
    </source>
</evidence>